<evidence type="ECO:0000313" key="2">
    <source>
        <dbReference type="EMBL" id="GFD56957.1"/>
    </source>
</evidence>
<feature type="region of interest" description="Disordered" evidence="1">
    <location>
        <begin position="1"/>
        <end position="28"/>
    </location>
</feature>
<organism evidence="2">
    <name type="scientific">Tanacetum cinerariifolium</name>
    <name type="common">Dalmatian daisy</name>
    <name type="synonym">Chrysanthemum cinerariifolium</name>
    <dbReference type="NCBI Taxonomy" id="118510"/>
    <lineage>
        <taxon>Eukaryota</taxon>
        <taxon>Viridiplantae</taxon>
        <taxon>Streptophyta</taxon>
        <taxon>Embryophyta</taxon>
        <taxon>Tracheophyta</taxon>
        <taxon>Spermatophyta</taxon>
        <taxon>Magnoliopsida</taxon>
        <taxon>eudicotyledons</taxon>
        <taxon>Gunneridae</taxon>
        <taxon>Pentapetalae</taxon>
        <taxon>asterids</taxon>
        <taxon>campanulids</taxon>
        <taxon>Asterales</taxon>
        <taxon>Asteraceae</taxon>
        <taxon>Asteroideae</taxon>
        <taxon>Anthemideae</taxon>
        <taxon>Anthemidinae</taxon>
        <taxon>Tanacetum</taxon>
    </lineage>
</organism>
<comment type="caution">
    <text evidence="2">The sequence shown here is derived from an EMBL/GenBank/DDBJ whole genome shotgun (WGS) entry which is preliminary data.</text>
</comment>
<sequence>CSAAGSSTGLRSPGTWRQRPRRRYQPPDWWSGSLAGHVGRRPVGRATKRGCALGAALHLRRHHADRWPAGFRRPEPACAGKRYRGFGTG</sequence>
<evidence type="ECO:0000256" key="1">
    <source>
        <dbReference type="SAM" id="MobiDB-lite"/>
    </source>
</evidence>
<dbReference type="EMBL" id="BKCJ011835309">
    <property type="protein sequence ID" value="GFD56957.1"/>
    <property type="molecule type" value="Genomic_DNA"/>
</dbReference>
<proteinExistence type="predicted"/>
<protein>
    <submittedName>
        <fullName evidence="2">Uncharacterized protein</fullName>
    </submittedName>
</protein>
<name>A0A699XB91_TANCI</name>
<gene>
    <name evidence="2" type="ORF">Tci_928926</name>
</gene>
<feature type="non-terminal residue" evidence="2">
    <location>
        <position position="89"/>
    </location>
</feature>
<accession>A0A699XB91</accession>
<reference evidence="2" key="1">
    <citation type="journal article" date="2019" name="Sci. Rep.">
        <title>Draft genome of Tanacetum cinerariifolium, the natural source of mosquito coil.</title>
        <authorList>
            <person name="Yamashiro T."/>
            <person name="Shiraishi A."/>
            <person name="Satake H."/>
            <person name="Nakayama K."/>
        </authorList>
    </citation>
    <scope>NUCLEOTIDE SEQUENCE</scope>
</reference>
<feature type="non-terminal residue" evidence="2">
    <location>
        <position position="1"/>
    </location>
</feature>
<dbReference type="AlphaFoldDB" id="A0A699XB91"/>
<feature type="compositionally biased region" description="Polar residues" evidence="1">
    <location>
        <begin position="1"/>
        <end position="10"/>
    </location>
</feature>